<dbReference type="PANTHER" id="PTHR11496:SF102">
    <property type="entry name" value="ALCOHOL DEHYDROGENASE 4"/>
    <property type="match status" value="1"/>
</dbReference>
<dbReference type="CDD" id="cd08183">
    <property type="entry name" value="Fe-ADH-like"/>
    <property type="match status" value="1"/>
</dbReference>
<keyword evidence="3" id="KW-0560">Oxidoreductase</keyword>
<dbReference type="Gene3D" id="1.20.1090.10">
    <property type="entry name" value="Dehydroquinate synthase-like - alpha domain"/>
    <property type="match status" value="1"/>
</dbReference>
<feature type="domain" description="Fe-containing alcohol dehydrogenase-like C-terminal" evidence="6">
    <location>
        <begin position="196"/>
        <end position="392"/>
    </location>
</feature>
<dbReference type="InterPro" id="IPR018211">
    <property type="entry name" value="ADH_Fe_CS"/>
</dbReference>
<dbReference type="AlphaFoldDB" id="A0A1M7XVK5"/>
<dbReference type="Proteomes" id="UP000184603">
    <property type="component" value="Unassembled WGS sequence"/>
</dbReference>
<dbReference type="InterPro" id="IPR039697">
    <property type="entry name" value="Alcohol_dehydrogenase_Fe"/>
</dbReference>
<proteinExistence type="inferred from homology"/>
<protein>
    <submittedName>
        <fullName evidence="7">Alcohol dehydrogenase, class IV</fullName>
    </submittedName>
</protein>
<dbReference type="EMBL" id="FRFE01000001">
    <property type="protein sequence ID" value="SHO42618.1"/>
    <property type="molecule type" value="Genomic_DNA"/>
</dbReference>
<dbReference type="Pfam" id="PF00465">
    <property type="entry name" value="Fe-ADH"/>
    <property type="match status" value="1"/>
</dbReference>
<evidence type="ECO:0000256" key="2">
    <source>
        <dbReference type="ARBA" id="ARBA00007358"/>
    </source>
</evidence>
<keyword evidence="8" id="KW-1185">Reference proteome</keyword>
<gene>
    <name evidence="7" type="ORF">SAMN02745220_00054</name>
</gene>
<evidence type="ECO:0000259" key="5">
    <source>
        <dbReference type="Pfam" id="PF00465"/>
    </source>
</evidence>
<dbReference type="InterPro" id="IPR056798">
    <property type="entry name" value="ADH_Fe_C"/>
</dbReference>
<feature type="domain" description="Alcohol dehydrogenase iron-type/glycerol dehydrogenase GldA" evidence="5">
    <location>
        <begin position="16"/>
        <end position="185"/>
    </location>
</feature>
<evidence type="ECO:0000256" key="1">
    <source>
        <dbReference type="ARBA" id="ARBA00001962"/>
    </source>
</evidence>
<sequence length="393" mass="41437">MRYHMNMSFSCKPTPALVFGTGNHRKLPDLVTTFGKKLLLVVGGTSFLHGNDWPLLQAGLKELGVQIHIEQIEGEPSPQLIDAIWTRYPRNSIDCVVAIGGGSVLDGGKAISAMLMERKPVYTFLEGVGTEKTSGAKVPFIAVPTTSGTGSEATSNAVLSQIGEKGFKKSLRHDNYVPNIAVIDPALTTSCPPGLTAACGMDTFSQLVEAYLSTNGSPFTDALALDGIRAVARSLPVACRNGADLTARADMSYGSYLSGIVLANAGLGVVHGMASALGGFFAIPHGAACALLMAPANRLTLTRLRENGSDEKSLSKYSQLGEIIADCPLPAADGQDRFIGYLEELAVELGIGGLHDFGVTAGDIDRIIAESTSKYNPVQLEHADFTAVLKEIL</sequence>
<dbReference type="STRING" id="1121416.SAMN02745220_00054"/>
<dbReference type="GO" id="GO:0046872">
    <property type="term" value="F:metal ion binding"/>
    <property type="evidence" value="ECO:0007669"/>
    <property type="project" value="InterPro"/>
</dbReference>
<dbReference type="PROSITE" id="PS00060">
    <property type="entry name" value="ADH_IRON_2"/>
    <property type="match status" value="1"/>
</dbReference>
<accession>A0A1M7XVK5</accession>
<comment type="similarity">
    <text evidence="2">Belongs to the iron-containing alcohol dehydrogenase family.</text>
</comment>
<dbReference type="GO" id="GO:0004022">
    <property type="term" value="F:alcohol dehydrogenase (NAD+) activity"/>
    <property type="evidence" value="ECO:0007669"/>
    <property type="project" value="TreeGrafter"/>
</dbReference>
<evidence type="ECO:0000256" key="4">
    <source>
        <dbReference type="ARBA" id="ARBA00023027"/>
    </source>
</evidence>
<evidence type="ECO:0000313" key="7">
    <source>
        <dbReference type="EMBL" id="SHO42618.1"/>
    </source>
</evidence>
<dbReference type="SUPFAM" id="SSF56796">
    <property type="entry name" value="Dehydroquinate synthase-like"/>
    <property type="match status" value="1"/>
</dbReference>
<dbReference type="PANTHER" id="PTHR11496">
    <property type="entry name" value="ALCOHOL DEHYDROGENASE"/>
    <property type="match status" value="1"/>
</dbReference>
<evidence type="ECO:0000313" key="8">
    <source>
        <dbReference type="Proteomes" id="UP000184603"/>
    </source>
</evidence>
<dbReference type="InterPro" id="IPR001670">
    <property type="entry name" value="ADH_Fe/GldA"/>
</dbReference>
<dbReference type="Gene3D" id="3.40.50.1970">
    <property type="match status" value="1"/>
</dbReference>
<dbReference type="FunFam" id="3.40.50.1970:FF:000003">
    <property type="entry name" value="Alcohol dehydrogenase, iron-containing"/>
    <property type="match status" value="1"/>
</dbReference>
<organism evidence="7 8">
    <name type="scientific">Desulfopila aestuarii DSM 18488</name>
    <dbReference type="NCBI Taxonomy" id="1121416"/>
    <lineage>
        <taxon>Bacteria</taxon>
        <taxon>Pseudomonadati</taxon>
        <taxon>Thermodesulfobacteriota</taxon>
        <taxon>Desulfobulbia</taxon>
        <taxon>Desulfobulbales</taxon>
        <taxon>Desulfocapsaceae</taxon>
        <taxon>Desulfopila</taxon>
    </lineage>
</organism>
<comment type="cofactor">
    <cofactor evidence="1">
        <name>Fe cation</name>
        <dbReference type="ChEBI" id="CHEBI:24875"/>
    </cofactor>
</comment>
<dbReference type="Pfam" id="PF25137">
    <property type="entry name" value="ADH_Fe_C"/>
    <property type="match status" value="1"/>
</dbReference>
<name>A0A1M7XVK5_9BACT</name>
<evidence type="ECO:0000256" key="3">
    <source>
        <dbReference type="ARBA" id="ARBA00023002"/>
    </source>
</evidence>
<reference evidence="7 8" key="1">
    <citation type="submission" date="2016-12" db="EMBL/GenBank/DDBJ databases">
        <authorList>
            <person name="Song W.-J."/>
            <person name="Kurnit D.M."/>
        </authorList>
    </citation>
    <scope>NUCLEOTIDE SEQUENCE [LARGE SCALE GENOMIC DNA]</scope>
    <source>
        <strain evidence="7 8">DSM 18488</strain>
    </source>
</reference>
<keyword evidence="4" id="KW-0520">NAD</keyword>
<evidence type="ECO:0000259" key="6">
    <source>
        <dbReference type="Pfam" id="PF25137"/>
    </source>
</evidence>